<dbReference type="Proteomes" id="UP000887565">
    <property type="component" value="Unplaced"/>
</dbReference>
<dbReference type="InterPro" id="IPR052208">
    <property type="entry name" value="DmX-like/RAVE_component"/>
</dbReference>
<dbReference type="GO" id="GO:0007035">
    <property type="term" value="P:vacuolar acidification"/>
    <property type="evidence" value="ECO:0007669"/>
    <property type="project" value="TreeGrafter"/>
</dbReference>
<dbReference type="AlphaFoldDB" id="A0A915IB35"/>
<dbReference type="PANTHER" id="PTHR13950:SF9">
    <property type="entry name" value="RABCONNECTIN-3A"/>
    <property type="match status" value="1"/>
</dbReference>
<reference evidence="2" key="1">
    <citation type="submission" date="2022-11" db="UniProtKB">
        <authorList>
            <consortium name="WormBaseParasite"/>
        </authorList>
    </citation>
    <scope>IDENTIFICATION</scope>
</reference>
<dbReference type="InterPro" id="IPR015943">
    <property type="entry name" value="WD40/YVTN_repeat-like_dom_sf"/>
</dbReference>
<sequence length="136" mass="15194">MYVPQQQILLTGGRHGEICIFDVRERKLRSTIKAFDHVTIKALAMQPAQKGFIVGSSDGDIKVFNLDPTPQLLYTWSNEHAAKGGFSLRQVSSGQVQGVQQLYIDNDQRMYSCGADCSLKIRLLKSITPDLCYTTI</sequence>
<dbReference type="GO" id="GO:0043291">
    <property type="term" value="C:RAVE complex"/>
    <property type="evidence" value="ECO:0007669"/>
    <property type="project" value="TreeGrafter"/>
</dbReference>
<dbReference type="InterPro" id="IPR036322">
    <property type="entry name" value="WD40_repeat_dom_sf"/>
</dbReference>
<name>A0A915IB35_ROMCU</name>
<organism evidence="1 2">
    <name type="scientific">Romanomermis culicivorax</name>
    <name type="common">Nematode worm</name>
    <dbReference type="NCBI Taxonomy" id="13658"/>
    <lineage>
        <taxon>Eukaryota</taxon>
        <taxon>Metazoa</taxon>
        <taxon>Ecdysozoa</taxon>
        <taxon>Nematoda</taxon>
        <taxon>Enoplea</taxon>
        <taxon>Dorylaimia</taxon>
        <taxon>Mermithida</taxon>
        <taxon>Mermithoidea</taxon>
        <taxon>Mermithidae</taxon>
        <taxon>Romanomermis</taxon>
    </lineage>
</organism>
<evidence type="ECO:0000313" key="2">
    <source>
        <dbReference type="WBParaSite" id="nRc.2.0.1.t10983-RA"/>
    </source>
</evidence>
<proteinExistence type="predicted"/>
<protein>
    <submittedName>
        <fullName evidence="2">Uncharacterized protein</fullName>
    </submittedName>
</protein>
<dbReference type="PANTHER" id="PTHR13950">
    <property type="entry name" value="RABCONNECTIN-RELATED"/>
    <property type="match status" value="1"/>
</dbReference>
<accession>A0A915IB35</accession>
<keyword evidence="1" id="KW-1185">Reference proteome</keyword>
<dbReference type="WBParaSite" id="nRc.2.0.1.t10983-RA">
    <property type="protein sequence ID" value="nRc.2.0.1.t10983-RA"/>
    <property type="gene ID" value="nRc.2.0.1.g10983"/>
</dbReference>
<evidence type="ECO:0000313" key="1">
    <source>
        <dbReference type="Proteomes" id="UP000887565"/>
    </source>
</evidence>
<dbReference type="OMA" id="AWTCHEG"/>
<dbReference type="SUPFAM" id="SSF50978">
    <property type="entry name" value="WD40 repeat-like"/>
    <property type="match status" value="1"/>
</dbReference>
<dbReference type="Gene3D" id="2.130.10.10">
    <property type="entry name" value="YVTN repeat-like/Quinoprotein amine dehydrogenase"/>
    <property type="match status" value="1"/>
</dbReference>